<keyword evidence="2" id="KW-1185">Reference proteome</keyword>
<gene>
    <name evidence="1" type="ORF">Krac_9389</name>
</gene>
<reference evidence="1 2" key="1">
    <citation type="journal article" date="2011" name="Stand. Genomic Sci.">
        <title>Non-contiguous finished genome sequence and contextual data of the filamentous soil bacterium Ktedonobacter racemifer type strain (SOSP1-21).</title>
        <authorList>
            <person name="Chang Y.J."/>
            <person name="Land M."/>
            <person name="Hauser L."/>
            <person name="Chertkov O."/>
            <person name="Del Rio T.G."/>
            <person name="Nolan M."/>
            <person name="Copeland A."/>
            <person name="Tice H."/>
            <person name="Cheng J.F."/>
            <person name="Lucas S."/>
            <person name="Han C."/>
            <person name="Goodwin L."/>
            <person name="Pitluck S."/>
            <person name="Ivanova N."/>
            <person name="Ovchinikova G."/>
            <person name="Pati A."/>
            <person name="Chen A."/>
            <person name="Palaniappan K."/>
            <person name="Mavromatis K."/>
            <person name="Liolios K."/>
            <person name="Brettin T."/>
            <person name="Fiebig A."/>
            <person name="Rohde M."/>
            <person name="Abt B."/>
            <person name="Goker M."/>
            <person name="Detter J.C."/>
            <person name="Woyke T."/>
            <person name="Bristow J."/>
            <person name="Eisen J.A."/>
            <person name="Markowitz V."/>
            <person name="Hugenholtz P."/>
            <person name="Kyrpides N.C."/>
            <person name="Klenk H.P."/>
            <person name="Lapidus A."/>
        </authorList>
    </citation>
    <scope>NUCLEOTIDE SEQUENCE [LARGE SCALE GENOMIC DNA]</scope>
    <source>
        <strain evidence="2">DSM 44963</strain>
    </source>
</reference>
<accession>D6TBY6</accession>
<name>D6TBY6_KTERA</name>
<dbReference type="EMBL" id="ADVG01000001">
    <property type="protein sequence ID" value="EFH88022.1"/>
    <property type="molecule type" value="Genomic_DNA"/>
</dbReference>
<comment type="caution">
    <text evidence="1">The sequence shown here is derived from an EMBL/GenBank/DDBJ whole genome shotgun (WGS) entry which is preliminary data.</text>
</comment>
<evidence type="ECO:0000313" key="2">
    <source>
        <dbReference type="Proteomes" id="UP000004508"/>
    </source>
</evidence>
<dbReference type="Proteomes" id="UP000004508">
    <property type="component" value="Unassembled WGS sequence"/>
</dbReference>
<dbReference type="InParanoid" id="D6TBY6"/>
<organism evidence="1 2">
    <name type="scientific">Ktedonobacter racemifer DSM 44963</name>
    <dbReference type="NCBI Taxonomy" id="485913"/>
    <lineage>
        <taxon>Bacteria</taxon>
        <taxon>Bacillati</taxon>
        <taxon>Chloroflexota</taxon>
        <taxon>Ktedonobacteria</taxon>
        <taxon>Ktedonobacterales</taxon>
        <taxon>Ktedonobacteraceae</taxon>
        <taxon>Ktedonobacter</taxon>
    </lineage>
</organism>
<sequence length="62" mass="6673">MMIKVGDQRKLGASELVVPVLGTVSGVGEIRASGVVVSYTCAMMYSRRAAPAWIQERNFTSP</sequence>
<evidence type="ECO:0000313" key="1">
    <source>
        <dbReference type="EMBL" id="EFH88022.1"/>
    </source>
</evidence>
<proteinExistence type="predicted"/>
<dbReference type="AlphaFoldDB" id="D6TBY6"/>
<protein>
    <submittedName>
        <fullName evidence="1">Uncharacterized protein</fullName>
    </submittedName>
</protein>